<keyword evidence="2" id="KW-1185">Reference proteome</keyword>
<accession>A0A9W9Z9Y3</accession>
<feature type="non-terminal residue" evidence="1">
    <location>
        <position position="1"/>
    </location>
</feature>
<dbReference type="OrthoDB" id="5984767at2759"/>
<protein>
    <submittedName>
        <fullName evidence="1">Uncharacterized protein</fullName>
    </submittedName>
</protein>
<comment type="caution">
    <text evidence="1">The sequence shown here is derived from an EMBL/GenBank/DDBJ whole genome shotgun (WGS) entry which is preliminary data.</text>
</comment>
<sequence>NWQKINTEPVCFGARNNKPGVFNITKSGPIKTMKLIHKSGSIECNPTYGASYWGCIHPTNYGNGKLMTIITNANKEAILPPVGDLEAFKRGIHECGTKKHFYSLDGTSLTSPELVFRDLSNHLSVLRNQELQIWYGQDLIDCSEEAMTGTLVLMCLCGYA</sequence>
<organism evidence="1 2">
    <name type="scientific">Desmophyllum pertusum</name>
    <dbReference type="NCBI Taxonomy" id="174260"/>
    <lineage>
        <taxon>Eukaryota</taxon>
        <taxon>Metazoa</taxon>
        <taxon>Cnidaria</taxon>
        <taxon>Anthozoa</taxon>
        <taxon>Hexacorallia</taxon>
        <taxon>Scleractinia</taxon>
        <taxon>Caryophylliina</taxon>
        <taxon>Caryophylliidae</taxon>
        <taxon>Desmophyllum</taxon>
    </lineage>
</organism>
<evidence type="ECO:0000313" key="1">
    <source>
        <dbReference type="EMBL" id="KAJ7376793.1"/>
    </source>
</evidence>
<dbReference type="Proteomes" id="UP001163046">
    <property type="component" value="Unassembled WGS sequence"/>
</dbReference>
<proteinExistence type="predicted"/>
<dbReference type="AlphaFoldDB" id="A0A9W9Z9Y3"/>
<reference evidence="1" key="1">
    <citation type="submission" date="2023-01" db="EMBL/GenBank/DDBJ databases">
        <title>Genome assembly of the deep-sea coral Lophelia pertusa.</title>
        <authorList>
            <person name="Herrera S."/>
            <person name="Cordes E."/>
        </authorList>
    </citation>
    <scope>NUCLEOTIDE SEQUENCE</scope>
    <source>
        <strain evidence="1">USNM1676648</strain>
        <tissue evidence="1">Polyp</tissue>
    </source>
</reference>
<evidence type="ECO:0000313" key="2">
    <source>
        <dbReference type="Proteomes" id="UP001163046"/>
    </source>
</evidence>
<name>A0A9W9Z9Y3_9CNID</name>
<gene>
    <name evidence="1" type="ORF">OS493_032528</name>
</gene>
<dbReference type="EMBL" id="MU826390">
    <property type="protein sequence ID" value="KAJ7376793.1"/>
    <property type="molecule type" value="Genomic_DNA"/>
</dbReference>